<dbReference type="EMBL" id="MEUF01000090">
    <property type="protein sequence ID" value="OGC29445.1"/>
    <property type="molecule type" value="Genomic_DNA"/>
</dbReference>
<evidence type="ECO:0000313" key="1">
    <source>
        <dbReference type="EMBL" id="OGC29445.1"/>
    </source>
</evidence>
<dbReference type="AlphaFoldDB" id="A0A1F4T9S8"/>
<proteinExistence type="predicted"/>
<organism evidence="1 2">
    <name type="scientific">candidate division WOR-1 bacterium RIFOXYB2_FULL_48_7</name>
    <dbReference type="NCBI Taxonomy" id="1802583"/>
    <lineage>
        <taxon>Bacteria</taxon>
        <taxon>Bacillati</taxon>
        <taxon>Saganbacteria</taxon>
    </lineage>
</organism>
<name>A0A1F4T9S8_UNCSA</name>
<sequence length="280" mass="31947">MITCSCLFILISLPKFQFWLKYFQIAIDNCYMPIIKRIDLLDRRSAQFCRSNFELVKARVGASAGRVTCAVHFGFSKELLFGEDSIMARDRVRSVLDMDLSAGGYERYVAETRRFLLHSGQPVFNFVDPQDNLPIVSGDDVDEAVIVQVRCPTPAEPRPFLESAEQSIWRTHWWAMRAVLQDLGVAEVDFVGEAFMRPYNRQGVKTYFCPGLLDFVWPQDDWRMQFCVDGAALHLCTFSFGAISGRFIFPFTFPGLIDTESRQRLTASNFAEYSGYGANN</sequence>
<gene>
    <name evidence="1" type="ORF">A2311_06570</name>
</gene>
<evidence type="ECO:0000313" key="2">
    <source>
        <dbReference type="Proteomes" id="UP000178951"/>
    </source>
</evidence>
<comment type="caution">
    <text evidence="1">The sequence shown here is derived from an EMBL/GenBank/DDBJ whole genome shotgun (WGS) entry which is preliminary data.</text>
</comment>
<reference evidence="1 2" key="1">
    <citation type="journal article" date="2016" name="Nat. Commun.">
        <title>Thousands of microbial genomes shed light on interconnected biogeochemical processes in an aquifer system.</title>
        <authorList>
            <person name="Anantharaman K."/>
            <person name="Brown C.T."/>
            <person name="Hug L.A."/>
            <person name="Sharon I."/>
            <person name="Castelle C.J."/>
            <person name="Probst A.J."/>
            <person name="Thomas B.C."/>
            <person name="Singh A."/>
            <person name="Wilkins M.J."/>
            <person name="Karaoz U."/>
            <person name="Brodie E.L."/>
            <person name="Williams K.H."/>
            <person name="Hubbard S.S."/>
            <person name="Banfield J.F."/>
        </authorList>
    </citation>
    <scope>NUCLEOTIDE SEQUENCE [LARGE SCALE GENOMIC DNA]</scope>
</reference>
<dbReference type="Proteomes" id="UP000178951">
    <property type="component" value="Unassembled WGS sequence"/>
</dbReference>
<accession>A0A1F4T9S8</accession>
<protein>
    <submittedName>
        <fullName evidence="1">Uncharacterized protein</fullName>
    </submittedName>
</protein>